<dbReference type="EMBL" id="BGZK01000145">
    <property type="protein sequence ID" value="GBP22955.1"/>
    <property type="molecule type" value="Genomic_DNA"/>
</dbReference>
<keyword evidence="2" id="KW-1185">Reference proteome</keyword>
<dbReference type="AlphaFoldDB" id="A0A4C1U981"/>
<gene>
    <name evidence="1" type="ORF">EVAR_95356_1</name>
</gene>
<reference evidence="1 2" key="1">
    <citation type="journal article" date="2019" name="Commun. Biol.">
        <title>The bagworm genome reveals a unique fibroin gene that provides high tensile strength.</title>
        <authorList>
            <person name="Kono N."/>
            <person name="Nakamura H."/>
            <person name="Ohtoshi R."/>
            <person name="Tomita M."/>
            <person name="Numata K."/>
            <person name="Arakawa K."/>
        </authorList>
    </citation>
    <scope>NUCLEOTIDE SEQUENCE [LARGE SCALE GENOMIC DNA]</scope>
</reference>
<name>A0A4C1U981_EUMVA</name>
<accession>A0A4C1U981</accession>
<proteinExistence type="predicted"/>
<evidence type="ECO:0000313" key="1">
    <source>
        <dbReference type="EMBL" id="GBP22955.1"/>
    </source>
</evidence>
<comment type="caution">
    <text evidence="1">The sequence shown here is derived from an EMBL/GenBank/DDBJ whole genome shotgun (WGS) entry which is preliminary data.</text>
</comment>
<organism evidence="1 2">
    <name type="scientific">Eumeta variegata</name>
    <name type="common">Bagworm moth</name>
    <name type="synonym">Eumeta japonica</name>
    <dbReference type="NCBI Taxonomy" id="151549"/>
    <lineage>
        <taxon>Eukaryota</taxon>
        <taxon>Metazoa</taxon>
        <taxon>Ecdysozoa</taxon>
        <taxon>Arthropoda</taxon>
        <taxon>Hexapoda</taxon>
        <taxon>Insecta</taxon>
        <taxon>Pterygota</taxon>
        <taxon>Neoptera</taxon>
        <taxon>Endopterygota</taxon>
        <taxon>Lepidoptera</taxon>
        <taxon>Glossata</taxon>
        <taxon>Ditrysia</taxon>
        <taxon>Tineoidea</taxon>
        <taxon>Psychidae</taxon>
        <taxon>Oiketicinae</taxon>
        <taxon>Eumeta</taxon>
    </lineage>
</organism>
<protein>
    <submittedName>
        <fullName evidence="1">Uncharacterized protein</fullName>
    </submittedName>
</protein>
<sequence>MATLGVGVRDGRAVRGEGRELARGARVVEIALKDLKFAPPMLRQRAVAGRSTLGTIVVIEVVTVTRVEGLWSSQRWGRAVQFRGTGVVGEALVCDTETSARLRGRSGGCLITMFTQHPFLIRMPPFTRPARRPIHSPPM</sequence>
<evidence type="ECO:0000313" key="2">
    <source>
        <dbReference type="Proteomes" id="UP000299102"/>
    </source>
</evidence>
<dbReference type="Proteomes" id="UP000299102">
    <property type="component" value="Unassembled WGS sequence"/>
</dbReference>